<feature type="transmembrane region" description="Helical" evidence="8">
    <location>
        <begin position="493"/>
        <end position="519"/>
    </location>
</feature>
<dbReference type="Proteomes" id="UP001327560">
    <property type="component" value="Chromosome 5"/>
</dbReference>
<evidence type="ECO:0000256" key="7">
    <source>
        <dbReference type="PROSITE-ProRule" id="PRU00023"/>
    </source>
</evidence>
<keyword evidence="11" id="KW-1185">Reference proteome</keyword>
<dbReference type="SUPFAM" id="SSF48403">
    <property type="entry name" value="Ankyrin repeat"/>
    <property type="match status" value="1"/>
</dbReference>
<sequence length="589" mass="65001">MHHKLLKAAIAGDANFIQHVARTNSSLLLELTVEGNSVLHITAKLGYSQLADYVCNLHPSLLILPNSRGDTPLHCAAAAGHLPIVSMCFHRLKNCILSWPERQDRGSPMRVKNNAGNTALHEATRNGYAQVVELLMKMEEELADEVNNAGVSALYMAAEREFSDIVWILLQYTTTSHGGPHGQTALHAAVLRSYYIAKLILEKRPASVKHEDSTKSTPLHFAAANGDLRMVQLLLECDASAAYVQDREGFSAIHVAASAGHLEIIEELLMSCGDSKEQKTENGRNLLHVAIEKKNIEVVKHVLKSVLLEELINEQDNEGNTPLHLAVKLQNKKMIQALLSSRIVDVSLTNNSGYNPLDLASSNARTEIGLRMYKITTDLMAHGSRFSPQRVDYIRNSLDRKKEEEINRFRAMTNNAAIIAVLIATVSFASAFTLPGGYKNDVGPNAGTAILSRKATFLAFLISDALAMASSITVAVILIYSASLDHDVRLRSLMIAMQLLWVAVGSMTVAFVAGVSAVIAHDCKWAAVLVSIIACSVPFGAFIFVHWPSKDMVLMHIYRRRNRIEIARYERFDDMSFITPKAHQERPEQ</sequence>
<dbReference type="EMBL" id="CP136894">
    <property type="protein sequence ID" value="WOL08831.1"/>
    <property type="molecule type" value="Genomic_DNA"/>
</dbReference>
<evidence type="ECO:0000313" key="10">
    <source>
        <dbReference type="EMBL" id="WOL08831.1"/>
    </source>
</evidence>
<feature type="repeat" description="ANK" evidence="7">
    <location>
        <begin position="214"/>
        <end position="246"/>
    </location>
</feature>
<comment type="subcellular location">
    <subcellularLocation>
        <location evidence="1">Membrane</location>
        <topology evidence="1">Multi-pass membrane protein</topology>
    </subcellularLocation>
</comment>
<dbReference type="Pfam" id="PF12796">
    <property type="entry name" value="Ank_2"/>
    <property type="match status" value="4"/>
</dbReference>
<feature type="repeat" description="ANK" evidence="7">
    <location>
        <begin position="248"/>
        <end position="281"/>
    </location>
</feature>
<keyword evidence="3" id="KW-0677">Repeat</keyword>
<dbReference type="PROSITE" id="PS50088">
    <property type="entry name" value="ANK_REPEAT"/>
    <property type="match status" value="4"/>
</dbReference>
<evidence type="ECO:0000256" key="5">
    <source>
        <dbReference type="ARBA" id="ARBA00023043"/>
    </source>
</evidence>
<keyword evidence="5 7" id="KW-0040">ANK repeat</keyword>
<dbReference type="InterPro" id="IPR026961">
    <property type="entry name" value="PGG_dom"/>
</dbReference>
<dbReference type="PANTHER" id="PTHR24186:SF50">
    <property type="entry name" value="ANKYRIN REPEAT-CONTAINING PROTEIN ITN1-LIKE ISOFORM X1"/>
    <property type="match status" value="1"/>
</dbReference>
<protein>
    <recommendedName>
        <fullName evidence="9">PGG domain-containing protein</fullName>
    </recommendedName>
</protein>
<evidence type="ECO:0000256" key="6">
    <source>
        <dbReference type="ARBA" id="ARBA00023136"/>
    </source>
</evidence>
<dbReference type="SMART" id="SM00248">
    <property type="entry name" value="ANK"/>
    <property type="match status" value="9"/>
</dbReference>
<feature type="transmembrane region" description="Helical" evidence="8">
    <location>
        <begin position="416"/>
        <end position="438"/>
    </location>
</feature>
<dbReference type="PANTHER" id="PTHR24186">
    <property type="entry name" value="PROTEIN PHOSPHATASE 1 REGULATORY SUBUNIT"/>
    <property type="match status" value="1"/>
</dbReference>
<feature type="transmembrane region" description="Helical" evidence="8">
    <location>
        <begin position="525"/>
        <end position="545"/>
    </location>
</feature>
<keyword evidence="6 8" id="KW-0472">Membrane</keyword>
<evidence type="ECO:0000256" key="1">
    <source>
        <dbReference type="ARBA" id="ARBA00004141"/>
    </source>
</evidence>
<feature type="domain" description="PGG" evidence="9">
    <location>
        <begin position="409"/>
        <end position="518"/>
    </location>
</feature>
<reference evidence="10 11" key="1">
    <citation type="submission" date="2023-10" db="EMBL/GenBank/DDBJ databases">
        <title>Chromosome-scale genome assembly provides insights into flower coloration mechanisms of Canna indica.</title>
        <authorList>
            <person name="Li C."/>
        </authorList>
    </citation>
    <scope>NUCLEOTIDE SEQUENCE [LARGE SCALE GENOMIC DNA]</scope>
    <source>
        <tissue evidence="10">Flower</tissue>
    </source>
</reference>
<feature type="transmembrane region" description="Helical" evidence="8">
    <location>
        <begin position="458"/>
        <end position="481"/>
    </location>
</feature>
<dbReference type="PROSITE" id="PS50297">
    <property type="entry name" value="ANK_REP_REGION"/>
    <property type="match status" value="4"/>
</dbReference>
<organism evidence="10 11">
    <name type="scientific">Canna indica</name>
    <name type="common">Indian-shot</name>
    <dbReference type="NCBI Taxonomy" id="4628"/>
    <lineage>
        <taxon>Eukaryota</taxon>
        <taxon>Viridiplantae</taxon>
        <taxon>Streptophyta</taxon>
        <taxon>Embryophyta</taxon>
        <taxon>Tracheophyta</taxon>
        <taxon>Spermatophyta</taxon>
        <taxon>Magnoliopsida</taxon>
        <taxon>Liliopsida</taxon>
        <taxon>Zingiberales</taxon>
        <taxon>Cannaceae</taxon>
        <taxon>Canna</taxon>
    </lineage>
</organism>
<keyword evidence="4 8" id="KW-1133">Transmembrane helix</keyword>
<gene>
    <name evidence="10" type="ORF">Cni_G17584</name>
</gene>
<feature type="repeat" description="ANK" evidence="7">
    <location>
        <begin position="115"/>
        <end position="137"/>
    </location>
</feature>
<dbReference type="Gene3D" id="1.25.40.20">
    <property type="entry name" value="Ankyrin repeat-containing domain"/>
    <property type="match status" value="2"/>
</dbReference>
<feature type="repeat" description="ANK" evidence="7">
    <location>
        <begin position="318"/>
        <end position="340"/>
    </location>
</feature>
<evidence type="ECO:0000256" key="8">
    <source>
        <dbReference type="SAM" id="Phobius"/>
    </source>
</evidence>
<evidence type="ECO:0000259" key="9">
    <source>
        <dbReference type="Pfam" id="PF13962"/>
    </source>
</evidence>
<dbReference type="Pfam" id="PF13962">
    <property type="entry name" value="PGG"/>
    <property type="match status" value="1"/>
</dbReference>
<dbReference type="GO" id="GO:0005886">
    <property type="term" value="C:plasma membrane"/>
    <property type="evidence" value="ECO:0007669"/>
    <property type="project" value="TreeGrafter"/>
</dbReference>
<evidence type="ECO:0000256" key="3">
    <source>
        <dbReference type="ARBA" id="ARBA00022737"/>
    </source>
</evidence>
<proteinExistence type="predicted"/>
<evidence type="ECO:0000313" key="11">
    <source>
        <dbReference type="Proteomes" id="UP001327560"/>
    </source>
</evidence>
<dbReference type="Pfam" id="PF00023">
    <property type="entry name" value="Ank"/>
    <property type="match status" value="1"/>
</dbReference>
<accession>A0AAQ3KMY3</accession>
<evidence type="ECO:0000256" key="2">
    <source>
        <dbReference type="ARBA" id="ARBA00022692"/>
    </source>
</evidence>
<dbReference type="AlphaFoldDB" id="A0AAQ3KMY3"/>
<evidence type="ECO:0000256" key="4">
    <source>
        <dbReference type="ARBA" id="ARBA00022989"/>
    </source>
</evidence>
<keyword evidence="2 8" id="KW-0812">Transmembrane</keyword>
<dbReference type="InterPro" id="IPR002110">
    <property type="entry name" value="Ankyrin_rpt"/>
</dbReference>
<dbReference type="InterPro" id="IPR036770">
    <property type="entry name" value="Ankyrin_rpt-contain_sf"/>
</dbReference>
<name>A0AAQ3KMY3_9LILI</name>